<dbReference type="Proteomes" id="UP001203036">
    <property type="component" value="Unassembled WGS sequence"/>
</dbReference>
<reference evidence="1" key="1">
    <citation type="submission" date="2022-06" db="EMBL/GenBank/DDBJ databases">
        <title>Lutimaribacter sp. EGI FJ00013, a novel bacterium isolated from a salt lake sediment enrichment.</title>
        <authorList>
            <person name="Gao L."/>
            <person name="Fang B.-Z."/>
            <person name="Li W.-J."/>
        </authorList>
    </citation>
    <scope>NUCLEOTIDE SEQUENCE</scope>
    <source>
        <strain evidence="1">EGI FJ00013</strain>
    </source>
</reference>
<dbReference type="EMBL" id="JAMQGO010000013">
    <property type="protein sequence ID" value="MCM2563552.1"/>
    <property type="molecule type" value="Genomic_DNA"/>
</dbReference>
<gene>
    <name evidence="1" type="ORF">M8744_15445</name>
</gene>
<comment type="caution">
    <text evidence="1">The sequence shown here is derived from an EMBL/GenBank/DDBJ whole genome shotgun (WGS) entry which is preliminary data.</text>
</comment>
<protein>
    <submittedName>
        <fullName evidence="1">Uncharacterized protein</fullName>
    </submittedName>
</protein>
<sequence>MTKQNDKTNPDEDLLAIRALMDDGDARPANPAPAHGGMANEARHAETKRASAPAARNAPLPHGVASQIKARILAYRPSRRHIALAVLAVLVLLALFRPWLLVTLTLLPIILVVGVFAASGRDRFWNGVLRLYRGYHARRPARAERLRQRMDAFAMRWDAFLDRFPEGMVDALYLPDLDSLQAQQDRHAEALKRRFERLQDEMQA</sequence>
<accession>A0ACC5ZZ18</accession>
<organism evidence="1 2">
    <name type="scientific">Lutimaribacter degradans</name>
    <dbReference type="NCBI Taxonomy" id="2945989"/>
    <lineage>
        <taxon>Bacteria</taxon>
        <taxon>Pseudomonadati</taxon>
        <taxon>Pseudomonadota</taxon>
        <taxon>Alphaproteobacteria</taxon>
        <taxon>Rhodobacterales</taxon>
        <taxon>Roseobacteraceae</taxon>
        <taxon>Lutimaribacter</taxon>
    </lineage>
</organism>
<evidence type="ECO:0000313" key="1">
    <source>
        <dbReference type="EMBL" id="MCM2563552.1"/>
    </source>
</evidence>
<evidence type="ECO:0000313" key="2">
    <source>
        <dbReference type="Proteomes" id="UP001203036"/>
    </source>
</evidence>
<proteinExistence type="predicted"/>
<name>A0ACC5ZZ18_9RHOB</name>
<keyword evidence="2" id="KW-1185">Reference proteome</keyword>